<keyword evidence="1" id="KW-1133">Transmembrane helix</keyword>
<keyword evidence="1" id="KW-0812">Transmembrane</keyword>
<dbReference type="EMBL" id="BBMZ01000002">
    <property type="protein sequence ID" value="GAL56823.1"/>
    <property type="molecule type" value="Genomic_DNA"/>
</dbReference>
<evidence type="ECO:0000256" key="1">
    <source>
        <dbReference type="SAM" id="Phobius"/>
    </source>
</evidence>
<keyword evidence="1" id="KW-0472">Membrane</keyword>
<evidence type="ECO:0000313" key="2">
    <source>
        <dbReference type="EMBL" id="GAL56823.1"/>
    </source>
</evidence>
<dbReference type="eggNOG" id="ENOG503355E">
    <property type="taxonomic scope" value="Bacteria"/>
</dbReference>
<keyword evidence="3" id="KW-1185">Reference proteome</keyword>
<dbReference type="Proteomes" id="UP000029462">
    <property type="component" value="Unassembled WGS sequence"/>
</dbReference>
<gene>
    <name evidence="2" type="ORF">EV102420_02_04280</name>
</gene>
<sequence length="97" mass="11167">MIKSARNRWAIRLLNVFLFLAIFIAVGRTLGDPYYWVNDALADKLANLLYGYGKVGAEEIDDVYFYIDVVSVIAITVVLYLIVVKLIRRLRNSARQR</sequence>
<protein>
    <submittedName>
        <fullName evidence="2">Uncharacterized protein</fullName>
    </submittedName>
</protein>
<evidence type="ECO:0000313" key="3">
    <source>
        <dbReference type="Proteomes" id="UP000029462"/>
    </source>
</evidence>
<proteinExistence type="predicted"/>
<dbReference type="AlphaFoldDB" id="A0A090UY48"/>
<feature type="transmembrane region" description="Helical" evidence="1">
    <location>
        <begin position="63"/>
        <end position="87"/>
    </location>
</feature>
<reference evidence="2 3" key="1">
    <citation type="submission" date="2014-09" db="EMBL/GenBank/DDBJ databases">
        <title>Whole genome shotgun sequence of Escherichia vulneris NBRC 102420.</title>
        <authorList>
            <person name="Yoshida Y."/>
            <person name="Hosoyama A."/>
            <person name="Tsuchikane K."/>
            <person name="Ohji S."/>
            <person name="Ichikawa N."/>
            <person name="Kimura A."/>
            <person name="Yamazoe A."/>
            <person name="Ezaki T."/>
            <person name="Fujita N."/>
        </authorList>
    </citation>
    <scope>NUCLEOTIDE SEQUENCE [LARGE SCALE GENOMIC DNA]</scope>
    <source>
        <strain evidence="2 3">NBRC 102420</strain>
    </source>
</reference>
<organism evidence="2 3">
    <name type="scientific">Pseudescherichia vulneris NBRC 102420</name>
    <dbReference type="NCBI Taxonomy" id="1115515"/>
    <lineage>
        <taxon>Bacteria</taxon>
        <taxon>Pseudomonadati</taxon>
        <taxon>Pseudomonadota</taxon>
        <taxon>Gammaproteobacteria</taxon>
        <taxon>Enterobacterales</taxon>
        <taxon>Enterobacteriaceae</taxon>
        <taxon>Pseudescherichia</taxon>
    </lineage>
</organism>
<dbReference type="STRING" id="1115515.EV102420_02_04280"/>
<accession>A0A090UY48</accession>
<name>A0A090UY48_PSEVU</name>
<comment type="caution">
    <text evidence="2">The sequence shown here is derived from an EMBL/GenBank/DDBJ whole genome shotgun (WGS) entry which is preliminary data.</text>
</comment>